<dbReference type="OrthoDB" id="194358at2759"/>
<organism evidence="5 6">
    <name type="scientific">Lepidopterella palustris CBS 459.81</name>
    <dbReference type="NCBI Taxonomy" id="1314670"/>
    <lineage>
        <taxon>Eukaryota</taxon>
        <taxon>Fungi</taxon>
        <taxon>Dikarya</taxon>
        <taxon>Ascomycota</taxon>
        <taxon>Pezizomycotina</taxon>
        <taxon>Dothideomycetes</taxon>
        <taxon>Pleosporomycetidae</taxon>
        <taxon>Mytilinidiales</taxon>
        <taxon>Argynnaceae</taxon>
        <taxon>Lepidopterella</taxon>
    </lineage>
</organism>
<dbReference type="AlphaFoldDB" id="A0A8E2E2I7"/>
<dbReference type="Pfam" id="PF00023">
    <property type="entry name" value="Ank"/>
    <property type="match status" value="1"/>
</dbReference>
<dbReference type="SUPFAM" id="SSF53474">
    <property type="entry name" value="alpha/beta-Hydrolases"/>
    <property type="match status" value="1"/>
</dbReference>
<dbReference type="Gene3D" id="3.40.50.300">
    <property type="entry name" value="P-loop containing nucleotide triphosphate hydrolases"/>
    <property type="match status" value="1"/>
</dbReference>
<dbReference type="PANTHER" id="PTHR10039">
    <property type="entry name" value="AMELOGENIN"/>
    <property type="match status" value="1"/>
</dbReference>
<dbReference type="Pfam" id="PF05057">
    <property type="entry name" value="DUF676"/>
    <property type="match status" value="1"/>
</dbReference>
<dbReference type="InterPro" id="IPR007751">
    <property type="entry name" value="DUF676_lipase-like"/>
</dbReference>
<feature type="compositionally biased region" description="Basic residues" evidence="3">
    <location>
        <begin position="1"/>
        <end position="12"/>
    </location>
</feature>
<dbReference type="InterPro" id="IPR036770">
    <property type="entry name" value="Ankyrin_rpt-contain_sf"/>
</dbReference>
<evidence type="ECO:0000256" key="2">
    <source>
        <dbReference type="ARBA" id="ARBA00022737"/>
    </source>
</evidence>
<comment type="similarity">
    <text evidence="1">Belongs to the putative lipase ROG1 family.</text>
</comment>
<reference evidence="5 6" key="1">
    <citation type="journal article" date="2016" name="Nat. Commun.">
        <title>Ectomycorrhizal ecology is imprinted in the genome of the dominant symbiotic fungus Cenococcum geophilum.</title>
        <authorList>
            <consortium name="DOE Joint Genome Institute"/>
            <person name="Peter M."/>
            <person name="Kohler A."/>
            <person name="Ohm R.A."/>
            <person name="Kuo A."/>
            <person name="Krutzmann J."/>
            <person name="Morin E."/>
            <person name="Arend M."/>
            <person name="Barry K.W."/>
            <person name="Binder M."/>
            <person name="Choi C."/>
            <person name="Clum A."/>
            <person name="Copeland A."/>
            <person name="Grisel N."/>
            <person name="Haridas S."/>
            <person name="Kipfer T."/>
            <person name="LaButti K."/>
            <person name="Lindquist E."/>
            <person name="Lipzen A."/>
            <person name="Maire R."/>
            <person name="Meier B."/>
            <person name="Mihaltcheva S."/>
            <person name="Molinier V."/>
            <person name="Murat C."/>
            <person name="Poggeler S."/>
            <person name="Quandt C.A."/>
            <person name="Sperisen C."/>
            <person name="Tritt A."/>
            <person name="Tisserant E."/>
            <person name="Crous P.W."/>
            <person name="Henrissat B."/>
            <person name="Nehls U."/>
            <person name="Egli S."/>
            <person name="Spatafora J.W."/>
            <person name="Grigoriev I.V."/>
            <person name="Martin F.M."/>
        </authorList>
    </citation>
    <scope>NUCLEOTIDE SEQUENCE [LARGE SCALE GENOMIC DNA]</scope>
    <source>
        <strain evidence="5 6">CBS 459.81</strain>
    </source>
</reference>
<evidence type="ECO:0000313" key="5">
    <source>
        <dbReference type="EMBL" id="OCK76186.1"/>
    </source>
</evidence>
<dbReference type="Pfam" id="PF12796">
    <property type="entry name" value="Ank_2"/>
    <property type="match status" value="2"/>
</dbReference>
<accession>A0A8E2E2I7</accession>
<proteinExistence type="inferred from homology"/>
<dbReference type="Gene3D" id="3.40.50.1820">
    <property type="entry name" value="alpha/beta hydrolase"/>
    <property type="match status" value="1"/>
</dbReference>
<sequence>MLKSIKKRLSKPKPKEVSSQVETPQPSSEDAPTVDKQPQPATTTPATSPPQTQRYGLFPLCERKPTNQSVRESFDVDIVAIHGLNGDAYTSWKHENGILWLKDLLPETIPGSRIFTYGYPSQLFFSNSMAGIRDYSQRLLSSLSGVRDEDTERPIIFVCHSLGGIVCKQAIILAHEDDGRYGDILAATYAIIFLGTPHKGASGTTDIGKVVGNIINACLYVSGSGGFAGTTRTDLLNTLSSDSEALKTLATSFRNRSRNLEIVTFYETETTPPFTQLIVDKPSAIMDLPNEDIVPLFANHLNMCRYDGATQEYDVVSKALKRLARKAHLNRQARKRATSESSDHSLNETERSCMVLFNASDVADYKAELPRRVEGTCRWILEHPNYVSWGSEEETTLLWITGDSGCGKTILSAYLMEYLGTAQTTQPNALVCCFFCDDKIATQRDANAILRSIIYQILRCRLKLIRHVKAAFEIQGSHLVNSFETLWNIFIAIISDQKSGPVNIIVDAIDECEKTTRNRFLDAVTNLVHKAKAADVSLPNCIKFIITSRPDLSHSYNFNYIWKNRLPIEESKDWISNDVRLFIARRIDEIAKRSGCRPSTKEILEQKLYSKADNTFLWVSVVLQCLEESLLASEKDFQKIIDSLPPDLETLYENFLAKIPSHNQDLAVKILHILVGSSRYLTLEEISAVLAIDDSHRTVADVEADCQPLIRRTIQGILGPLVRISESKVSLLHQSAKEFLVDLATHSENPLASIYGVNQEKASMILASSCVSYLLLQDFVEDQFLPEYPSSENSSTTSSVLGRFAIPNEEMPFDPLALDEDAIFKDENVVEAEACKSISDRYTFFDYSATYWGSHFSSCDKIAPKHLQDAVARLIEKKSCRLFNWLKYFWRNTSLGFRFPEDFDSLTVASFFNYPVLLERVLKDYALFWAARMGCEDTVEILLKIGAEPNSRTHGHYHVVKLLLADDRRSSLSLAAGNGHVHVVELLLSHEQSRPDDQDDNQWTPLIWAVGGNHLNVVRTLLNGHRVNINHADKTGRTAFSWAAGDGFTDLAKYLFKHPQLEPNLPGGGRTEIIEAFAKRKRIDLSSKDAEGRNIISWACSGGHAQTLKSLIRMGCPGIDDEDSLDTVETLVSSGLVDIERTDRGGRTALTWAAVYGYLDVVQNVGNGGSIPLSLAKAYGHADVIQELEAWMAIPI</sequence>
<name>A0A8E2E2I7_9PEZI</name>
<dbReference type="PROSITE" id="PS50837">
    <property type="entry name" value="NACHT"/>
    <property type="match status" value="1"/>
</dbReference>
<evidence type="ECO:0000256" key="1">
    <source>
        <dbReference type="ARBA" id="ARBA00007920"/>
    </source>
</evidence>
<dbReference type="InterPro" id="IPR002110">
    <property type="entry name" value="Ankyrin_rpt"/>
</dbReference>
<dbReference type="Gene3D" id="1.25.40.20">
    <property type="entry name" value="Ankyrin repeat-containing domain"/>
    <property type="match status" value="1"/>
</dbReference>
<dbReference type="InterPro" id="IPR027417">
    <property type="entry name" value="P-loop_NTPase"/>
</dbReference>
<evidence type="ECO:0000256" key="3">
    <source>
        <dbReference type="SAM" id="MobiDB-lite"/>
    </source>
</evidence>
<dbReference type="Pfam" id="PF24883">
    <property type="entry name" value="NPHP3_N"/>
    <property type="match status" value="1"/>
</dbReference>
<feature type="compositionally biased region" description="Low complexity" evidence="3">
    <location>
        <begin position="37"/>
        <end position="53"/>
    </location>
</feature>
<dbReference type="InterPro" id="IPR007111">
    <property type="entry name" value="NACHT_NTPase"/>
</dbReference>
<feature type="compositionally biased region" description="Polar residues" evidence="3">
    <location>
        <begin position="17"/>
        <end position="30"/>
    </location>
</feature>
<dbReference type="SMART" id="SM00248">
    <property type="entry name" value="ANK"/>
    <property type="match status" value="6"/>
</dbReference>
<dbReference type="Proteomes" id="UP000250266">
    <property type="component" value="Unassembled WGS sequence"/>
</dbReference>
<feature type="region of interest" description="Disordered" evidence="3">
    <location>
        <begin position="1"/>
        <end position="55"/>
    </location>
</feature>
<dbReference type="SUPFAM" id="SSF52540">
    <property type="entry name" value="P-loop containing nucleoside triphosphate hydrolases"/>
    <property type="match status" value="1"/>
</dbReference>
<gene>
    <name evidence="5" type="ORF">K432DRAFT_437179</name>
</gene>
<protein>
    <recommendedName>
        <fullName evidence="4">NACHT domain-containing protein</fullName>
    </recommendedName>
</protein>
<evidence type="ECO:0000259" key="4">
    <source>
        <dbReference type="PROSITE" id="PS50837"/>
    </source>
</evidence>
<keyword evidence="6" id="KW-1185">Reference proteome</keyword>
<dbReference type="EMBL" id="KV745235">
    <property type="protein sequence ID" value="OCK76186.1"/>
    <property type="molecule type" value="Genomic_DNA"/>
</dbReference>
<dbReference type="PANTHER" id="PTHR10039:SF16">
    <property type="entry name" value="GPI INOSITOL-DEACYLASE"/>
    <property type="match status" value="1"/>
</dbReference>
<evidence type="ECO:0000313" key="6">
    <source>
        <dbReference type="Proteomes" id="UP000250266"/>
    </source>
</evidence>
<dbReference type="InterPro" id="IPR029058">
    <property type="entry name" value="AB_hydrolase_fold"/>
</dbReference>
<keyword evidence="2" id="KW-0677">Repeat</keyword>
<dbReference type="SUPFAM" id="SSF48403">
    <property type="entry name" value="Ankyrin repeat"/>
    <property type="match status" value="1"/>
</dbReference>
<dbReference type="InterPro" id="IPR056884">
    <property type="entry name" value="NPHP3-like_N"/>
</dbReference>
<feature type="domain" description="NACHT" evidence="4">
    <location>
        <begin position="396"/>
        <end position="551"/>
    </location>
</feature>